<keyword evidence="2" id="KW-1185">Reference proteome</keyword>
<protein>
    <submittedName>
        <fullName evidence="1">Uncharacterized protein</fullName>
    </submittedName>
</protein>
<dbReference type="EMBL" id="VSRR010000822">
    <property type="protein sequence ID" value="MPC19973.1"/>
    <property type="molecule type" value="Genomic_DNA"/>
</dbReference>
<organism evidence="1 2">
    <name type="scientific">Portunus trituberculatus</name>
    <name type="common">Swimming crab</name>
    <name type="synonym">Neptunus trituberculatus</name>
    <dbReference type="NCBI Taxonomy" id="210409"/>
    <lineage>
        <taxon>Eukaryota</taxon>
        <taxon>Metazoa</taxon>
        <taxon>Ecdysozoa</taxon>
        <taxon>Arthropoda</taxon>
        <taxon>Crustacea</taxon>
        <taxon>Multicrustacea</taxon>
        <taxon>Malacostraca</taxon>
        <taxon>Eumalacostraca</taxon>
        <taxon>Eucarida</taxon>
        <taxon>Decapoda</taxon>
        <taxon>Pleocyemata</taxon>
        <taxon>Brachyura</taxon>
        <taxon>Eubrachyura</taxon>
        <taxon>Portunoidea</taxon>
        <taxon>Portunidae</taxon>
        <taxon>Portuninae</taxon>
        <taxon>Portunus</taxon>
    </lineage>
</organism>
<comment type="caution">
    <text evidence="1">The sequence shown here is derived from an EMBL/GenBank/DDBJ whole genome shotgun (WGS) entry which is preliminary data.</text>
</comment>
<accession>A0A5B7DFI4</accession>
<gene>
    <name evidence="1" type="ORF">E2C01_012902</name>
</gene>
<dbReference type="AlphaFoldDB" id="A0A5B7DFI4"/>
<evidence type="ECO:0000313" key="1">
    <source>
        <dbReference type="EMBL" id="MPC19973.1"/>
    </source>
</evidence>
<dbReference type="Proteomes" id="UP000324222">
    <property type="component" value="Unassembled WGS sequence"/>
</dbReference>
<proteinExistence type="predicted"/>
<name>A0A5B7DFI4_PORTR</name>
<sequence>MLSGKREAGQAWVGQTRGHVWVSPAGCPFPMPLPSAIESSADGPCWHSWPGDESLSSMPGLFIL</sequence>
<reference evidence="1 2" key="1">
    <citation type="submission" date="2019-05" db="EMBL/GenBank/DDBJ databases">
        <title>Another draft genome of Portunus trituberculatus and its Hox gene families provides insights of decapod evolution.</title>
        <authorList>
            <person name="Jeong J.-H."/>
            <person name="Song I."/>
            <person name="Kim S."/>
            <person name="Choi T."/>
            <person name="Kim D."/>
            <person name="Ryu S."/>
            <person name="Kim W."/>
        </authorList>
    </citation>
    <scope>NUCLEOTIDE SEQUENCE [LARGE SCALE GENOMIC DNA]</scope>
    <source>
        <tissue evidence="1">Muscle</tissue>
    </source>
</reference>
<evidence type="ECO:0000313" key="2">
    <source>
        <dbReference type="Proteomes" id="UP000324222"/>
    </source>
</evidence>